<name>A0A7S6RC38_9CYAN</name>
<keyword evidence="1 3" id="KW-0597">Phosphoprotein</keyword>
<reference evidence="6" key="1">
    <citation type="submission" date="2020-10" db="EMBL/GenBank/DDBJ databases">
        <title>Genome-based taxonomic classification of the species Anabaenopsis elenkinii.</title>
        <authorList>
            <person name="Delbaje E."/>
            <person name="Andreote A.P.D."/>
            <person name="Pellegrinetti T.A."/>
            <person name="Cruz R.B."/>
            <person name="Branco L.H.Z."/>
            <person name="Fiore M.F."/>
        </authorList>
    </citation>
    <scope>NUCLEOTIDE SEQUENCE [LARGE SCALE GENOMIC DNA]</scope>
    <source>
        <strain evidence="6">CCIBt3563</strain>
    </source>
</reference>
<feature type="modified residue" description="4-aspartylphosphate" evidence="3">
    <location>
        <position position="57"/>
    </location>
</feature>
<accession>A0A7S6RC38</accession>
<dbReference type="KEGG" id="aee:IM676_16265"/>
<dbReference type="InterPro" id="IPR050595">
    <property type="entry name" value="Bact_response_regulator"/>
</dbReference>
<proteinExistence type="predicted"/>
<keyword evidence="6" id="KW-1185">Reference proteome</keyword>
<dbReference type="PANTHER" id="PTHR44591">
    <property type="entry name" value="STRESS RESPONSE REGULATOR PROTEIN 1"/>
    <property type="match status" value="1"/>
</dbReference>
<dbReference type="CDD" id="cd17574">
    <property type="entry name" value="REC_OmpR"/>
    <property type="match status" value="1"/>
</dbReference>
<dbReference type="AlphaFoldDB" id="A0A7S6RC38"/>
<evidence type="ECO:0000256" key="2">
    <source>
        <dbReference type="ARBA" id="ARBA00023012"/>
    </source>
</evidence>
<protein>
    <submittedName>
        <fullName evidence="5">Response regulator</fullName>
    </submittedName>
</protein>
<dbReference type="InterPro" id="IPR001789">
    <property type="entry name" value="Sig_transdc_resp-reg_receiver"/>
</dbReference>
<dbReference type="Gene3D" id="3.40.50.2300">
    <property type="match status" value="1"/>
</dbReference>
<evidence type="ECO:0000256" key="1">
    <source>
        <dbReference type="ARBA" id="ARBA00022553"/>
    </source>
</evidence>
<dbReference type="InterPro" id="IPR011006">
    <property type="entry name" value="CheY-like_superfamily"/>
</dbReference>
<dbReference type="RefSeq" id="WP_200987855.1">
    <property type="nucleotide sequence ID" value="NZ_CP063311.1"/>
</dbReference>
<dbReference type="PANTHER" id="PTHR44591:SF14">
    <property type="entry name" value="PROTEIN PILG"/>
    <property type="match status" value="1"/>
</dbReference>
<gene>
    <name evidence="5" type="ORF">IM676_16265</name>
</gene>
<feature type="domain" description="Response regulatory" evidence="4">
    <location>
        <begin position="8"/>
        <end position="124"/>
    </location>
</feature>
<dbReference type="GO" id="GO:0000160">
    <property type="term" value="P:phosphorelay signal transduction system"/>
    <property type="evidence" value="ECO:0007669"/>
    <property type="project" value="UniProtKB-KW"/>
</dbReference>
<keyword evidence="2" id="KW-0902">Two-component regulatory system</keyword>
<dbReference type="EMBL" id="CP063311">
    <property type="protein sequence ID" value="QOV22221.1"/>
    <property type="molecule type" value="Genomic_DNA"/>
</dbReference>
<evidence type="ECO:0000313" key="5">
    <source>
        <dbReference type="EMBL" id="QOV22221.1"/>
    </source>
</evidence>
<evidence type="ECO:0000259" key="4">
    <source>
        <dbReference type="PROSITE" id="PS50110"/>
    </source>
</evidence>
<dbReference type="PROSITE" id="PS50110">
    <property type="entry name" value="RESPONSE_REGULATORY"/>
    <property type="match status" value="1"/>
</dbReference>
<sequence>MTIILVGTILIVEDSPSELELMSHYLKDSGYNVIHATSAQEALEKASSEPLDAIITDVVMPGMSGFELCRSLKKNPATRKLPIVICSSKNLEIDRLWAMKQGADAYVTKPYTREQLLRAIKSVILQSNNE</sequence>
<dbReference type="Pfam" id="PF00072">
    <property type="entry name" value="Response_reg"/>
    <property type="match status" value="1"/>
</dbReference>
<dbReference type="SMART" id="SM00448">
    <property type="entry name" value="REC"/>
    <property type="match status" value="1"/>
</dbReference>
<evidence type="ECO:0000256" key="3">
    <source>
        <dbReference type="PROSITE-ProRule" id="PRU00169"/>
    </source>
</evidence>
<organism evidence="5 6">
    <name type="scientific">Anabaenopsis elenkinii CCIBt3563</name>
    <dbReference type="NCBI Taxonomy" id="2779889"/>
    <lineage>
        <taxon>Bacteria</taxon>
        <taxon>Bacillati</taxon>
        <taxon>Cyanobacteriota</taxon>
        <taxon>Cyanophyceae</taxon>
        <taxon>Nostocales</taxon>
        <taxon>Nodulariaceae</taxon>
        <taxon>Anabaenopsis</taxon>
    </lineage>
</organism>
<dbReference type="SUPFAM" id="SSF52172">
    <property type="entry name" value="CheY-like"/>
    <property type="match status" value="1"/>
</dbReference>
<dbReference type="Proteomes" id="UP000593846">
    <property type="component" value="Chromosome"/>
</dbReference>
<evidence type="ECO:0000313" key="6">
    <source>
        <dbReference type="Proteomes" id="UP000593846"/>
    </source>
</evidence>